<comment type="caution">
    <text evidence="1">The sequence shown here is derived from an EMBL/GenBank/DDBJ whole genome shotgun (WGS) entry which is preliminary data.</text>
</comment>
<evidence type="ECO:0000313" key="1">
    <source>
        <dbReference type="EMBL" id="KAA2371308.1"/>
    </source>
</evidence>
<feature type="non-terminal residue" evidence="1">
    <location>
        <position position="74"/>
    </location>
</feature>
<reference evidence="1 2" key="1">
    <citation type="journal article" date="2019" name="Nat. Med.">
        <title>A library of human gut bacterial isolates paired with longitudinal multiomics data enables mechanistic microbiome research.</title>
        <authorList>
            <person name="Poyet M."/>
            <person name="Groussin M."/>
            <person name="Gibbons S.M."/>
            <person name="Avila-Pacheco J."/>
            <person name="Jiang X."/>
            <person name="Kearney S.M."/>
            <person name="Perrotta A.R."/>
            <person name="Berdy B."/>
            <person name="Zhao S."/>
            <person name="Lieberman T.D."/>
            <person name="Swanson P.K."/>
            <person name="Smith M."/>
            <person name="Roesemann S."/>
            <person name="Alexander J.E."/>
            <person name="Rich S.A."/>
            <person name="Livny J."/>
            <person name="Vlamakis H."/>
            <person name="Clish C."/>
            <person name="Bullock K."/>
            <person name="Deik A."/>
            <person name="Scott J."/>
            <person name="Pierce K.A."/>
            <person name="Xavier R.J."/>
            <person name="Alm E.J."/>
        </authorList>
    </citation>
    <scope>NUCLEOTIDE SEQUENCE [LARGE SCALE GENOMIC DNA]</scope>
    <source>
        <strain evidence="1 2">BIOML-A1</strain>
    </source>
</reference>
<evidence type="ECO:0000313" key="2">
    <source>
        <dbReference type="Proteomes" id="UP000322658"/>
    </source>
</evidence>
<dbReference type="EMBL" id="VVXJ01000068">
    <property type="protein sequence ID" value="KAA2371308.1"/>
    <property type="molecule type" value="Genomic_DNA"/>
</dbReference>
<organism evidence="1 2">
    <name type="scientific">Alistipes shahii</name>
    <dbReference type="NCBI Taxonomy" id="328814"/>
    <lineage>
        <taxon>Bacteria</taxon>
        <taxon>Pseudomonadati</taxon>
        <taxon>Bacteroidota</taxon>
        <taxon>Bacteroidia</taxon>
        <taxon>Bacteroidales</taxon>
        <taxon>Rikenellaceae</taxon>
        <taxon>Alistipes</taxon>
    </lineage>
</organism>
<proteinExistence type="predicted"/>
<dbReference type="AlphaFoldDB" id="A0A5B3GCG4"/>
<dbReference type="Proteomes" id="UP000322658">
    <property type="component" value="Unassembled WGS sequence"/>
</dbReference>
<accession>A0A5B3GCG4</accession>
<sequence>MRRKFKLKVSYTFNGCFTLRAASGKEAARLVSEQCGTVLSAIQTTLGEESEVDWHFDKHPRLAIREVIALPETL</sequence>
<name>A0A5B3GCG4_9BACT</name>
<gene>
    <name evidence="1" type="ORF">F2Y07_14300</name>
</gene>
<protein>
    <submittedName>
        <fullName evidence="1">Uncharacterized protein</fullName>
    </submittedName>
</protein>